<proteinExistence type="predicted"/>
<name>A0A1D3RLC0_9CAUD</name>
<dbReference type="Proteomes" id="UP000279601">
    <property type="component" value="Segment"/>
</dbReference>
<dbReference type="GeneID" id="65109413"/>
<dbReference type="KEGG" id="vg:65109413"/>
<sequence>MSKFSEQMNKFVEAAQNGDLIETKNVNERIPEICFVKADWWDGRLLQRVIVCAANRFKLKDGGELVIPGTRHYSKDMALVLDQMRDKVVSEQVYGDDQGFVDQWGNYFTRKEALIIATHAGQINTRRVKSGPADTLFSEDLY</sequence>
<organism evidence="1 2">
    <name type="scientific">Cronobacter phage Pet-CM3-4</name>
    <dbReference type="NCBI Taxonomy" id="1892569"/>
    <lineage>
        <taxon>Viruses</taxon>
        <taxon>Duplodnaviria</taxon>
        <taxon>Heunggongvirae</taxon>
        <taxon>Uroviricota</taxon>
        <taxon>Caudoviricetes</taxon>
        <taxon>Pantevenvirales</taxon>
        <taxon>Straboviridae</taxon>
        <taxon>Tevenvirinae</taxon>
        <taxon>Karamvirus</taxon>
        <taxon>Karamvirus petcm34</taxon>
    </lineage>
</organism>
<protein>
    <recommendedName>
        <fullName evidence="3">Anti-restriction nuclease</fullName>
    </recommendedName>
</protein>
<keyword evidence="2" id="KW-1185">Reference proteome</keyword>
<evidence type="ECO:0000313" key="1">
    <source>
        <dbReference type="EMBL" id="SCN45958.1"/>
    </source>
</evidence>
<evidence type="ECO:0000313" key="2">
    <source>
        <dbReference type="Proteomes" id="UP000279601"/>
    </source>
</evidence>
<dbReference type="Pfam" id="PF26092">
    <property type="entry name" value="T4_Y16D"/>
    <property type="match status" value="1"/>
</dbReference>
<dbReference type="EMBL" id="LT614807">
    <property type="protein sequence ID" value="SCN45958.1"/>
    <property type="molecule type" value="Genomic_DNA"/>
</dbReference>
<accession>A0A1D3RLC0</accession>
<evidence type="ECO:0008006" key="3">
    <source>
        <dbReference type="Google" id="ProtNLM"/>
    </source>
</evidence>
<dbReference type="InterPro" id="IPR058630">
    <property type="entry name" value="T4_Y16D"/>
</dbReference>
<dbReference type="RefSeq" id="YP_010091880.1">
    <property type="nucleotide sequence ID" value="NC_055726.1"/>
</dbReference>
<reference evidence="2" key="1">
    <citation type="submission" date="2016-09" db="EMBL/GenBank/DDBJ databases">
        <authorList>
            <person name="Kajsik M."/>
        </authorList>
    </citation>
    <scope>NUCLEOTIDE SEQUENCE [LARGE SCALE GENOMIC DNA]</scope>
</reference>